<comment type="caution">
    <text evidence="1">The sequence shown here is derived from an EMBL/GenBank/DDBJ whole genome shotgun (WGS) entry which is preliminary data.</text>
</comment>
<reference evidence="1 2" key="1">
    <citation type="submission" date="2017-12" db="EMBL/GenBank/DDBJ databases">
        <title>The genome sequence of Caulobacter sp. 410.</title>
        <authorList>
            <person name="Gao J."/>
            <person name="Mao X."/>
            <person name="Sun J."/>
        </authorList>
    </citation>
    <scope>NUCLEOTIDE SEQUENCE [LARGE SCALE GENOMIC DNA]</scope>
    <source>
        <strain evidence="1 2">410</strain>
    </source>
</reference>
<dbReference type="Proteomes" id="UP000234479">
    <property type="component" value="Unassembled WGS sequence"/>
</dbReference>
<name>A0A2N5D734_9CAUL</name>
<sequence>MSGWRLAFVRTPGVSVCDVVLNGVVVHALSWDWSQPRAYPVVQHPFETDRTCWLHVIEIDTVDVQLAFAMGDAEDDVVVYYLPADAGDPNVVQGRDPLFEGHWRALEAEASNLPWPRAEPEWSGRDEFLAALEHVEVRAEVVDYRGLSHCRVCSRVNGYRAFRLDRWEWPEGFRHYVEDHGQRPTEAFVRFIAAQAAWLLGSETSSLLG</sequence>
<gene>
    <name evidence="1" type="ORF">SGCZBJ_20085</name>
</gene>
<accession>A0A2N5D734</accession>
<dbReference type="AlphaFoldDB" id="A0A2N5D734"/>
<protein>
    <submittedName>
        <fullName evidence="1">Uncharacterized protein</fullName>
    </submittedName>
</protein>
<dbReference type="EMBL" id="PJRS01000041">
    <property type="protein sequence ID" value="PLR21875.1"/>
    <property type="molecule type" value="Genomic_DNA"/>
</dbReference>
<keyword evidence="2" id="KW-1185">Reference proteome</keyword>
<evidence type="ECO:0000313" key="1">
    <source>
        <dbReference type="EMBL" id="PLR21875.1"/>
    </source>
</evidence>
<dbReference type="RefSeq" id="WP_101719711.1">
    <property type="nucleotide sequence ID" value="NZ_PJRS01000041.1"/>
</dbReference>
<organism evidence="1 2">
    <name type="scientific">Caulobacter zeae</name>
    <dbReference type="NCBI Taxonomy" id="2055137"/>
    <lineage>
        <taxon>Bacteria</taxon>
        <taxon>Pseudomonadati</taxon>
        <taxon>Pseudomonadota</taxon>
        <taxon>Alphaproteobacteria</taxon>
        <taxon>Caulobacterales</taxon>
        <taxon>Caulobacteraceae</taxon>
        <taxon>Caulobacter</taxon>
    </lineage>
</organism>
<dbReference type="OrthoDB" id="5514571at2"/>
<evidence type="ECO:0000313" key="2">
    <source>
        <dbReference type="Proteomes" id="UP000234479"/>
    </source>
</evidence>
<proteinExistence type="predicted"/>